<organism evidence="3 4">
    <name type="scientific">Hevea brasiliensis</name>
    <name type="common">Para rubber tree</name>
    <name type="synonym">Siphonia brasiliensis</name>
    <dbReference type="NCBI Taxonomy" id="3981"/>
    <lineage>
        <taxon>Eukaryota</taxon>
        <taxon>Viridiplantae</taxon>
        <taxon>Streptophyta</taxon>
        <taxon>Embryophyta</taxon>
        <taxon>Tracheophyta</taxon>
        <taxon>Spermatophyta</taxon>
        <taxon>Magnoliopsida</taxon>
        <taxon>eudicotyledons</taxon>
        <taxon>Gunneridae</taxon>
        <taxon>Pentapetalae</taxon>
        <taxon>rosids</taxon>
        <taxon>fabids</taxon>
        <taxon>Malpighiales</taxon>
        <taxon>Euphorbiaceae</taxon>
        <taxon>Crotonoideae</taxon>
        <taxon>Micrandreae</taxon>
        <taxon>Hevea</taxon>
    </lineage>
</organism>
<evidence type="ECO:0000259" key="2">
    <source>
        <dbReference type="Pfam" id="PF22917"/>
    </source>
</evidence>
<dbReference type="Gene3D" id="3.30.70.100">
    <property type="match status" value="1"/>
</dbReference>
<dbReference type="PANTHER" id="PTHR32487:SF31">
    <property type="entry name" value="NAD-DEPENDENT EPIMERASE_DEHYDRATASE DOMAIN-CONTAINING PROTEIN"/>
    <property type="match status" value="1"/>
</dbReference>
<dbReference type="GO" id="GO:0016627">
    <property type="term" value="F:oxidoreductase activity, acting on the CH-CH group of donors"/>
    <property type="evidence" value="ECO:0007669"/>
    <property type="project" value="UniProtKB-ARBA"/>
</dbReference>
<dbReference type="InterPro" id="IPR055222">
    <property type="entry name" value="PRISE-like_Rossmann-fold"/>
</dbReference>
<feature type="region of interest" description="Disordered" evidence="1">
    <location>
        <begin position="32"/>
        <end position="64"/>
    </location>
</feature>
<evidence type="ECO:0000313" key="4">
    <source>
        <dbReference type="Proteomes" id="UP000467840"/>
    </source>
</evidence>
<dbReference type="Proteomes" id="UP000467840">
    <property type="component" value="Chromosome 14"/>
</dbReference>
<evidence type="ECO:0000313" key="3">
    <source>
        <dbReference type="EMBL" id="KAF2312253.1"/>
    </source>
</evidence>
<dbReference type="PANTHER" id="PTHR32487">
    <property type="entry name" value="3-OXO-DELTA(4,5)-STEROID 5-BETA-REDUCTASE"/>
    <property type="match status" value="1"/>
</dbReference>
<dbReference type="Gene3D" id="3.40.50.720">
    <property type="entry name" value="NAD(P)-binding Rossmann-like Domain"/>
    <property type="match status" value="1"/>
</dbReference>
<evidence type="ECO:0000256" key="1">
    <source>
        <dbReference type="SAM" id="MobiDB-lite"/>
    </source>
</evidence>
<comment type="caution">
    <text evidence="3">The sequence shown here is derived from an EMBL/GenBank/DDBJ whole genome shotgun (WGS) entry which is preliminary data.</text>
</comment>
<dbReference type="Pfam" id="PF22917">
    <property type="entry name" value="PRISE"/>
    <property type="match status" value="1"/>
</dbReference>
<dbReference type="AlphaFoldDB" id="A0A6A6MIQ9"/>
<gene>
    <name evidence="3" type="ORF">GH714_028794</name>
</gene>
<dbReference type="InterPro" id="IPR036291">
    <property type="entry name" value="NAD(P)-bd_dom_sf"/>
</dbReference>
<feature type="domain" description="PRISE-like Rossmann-fold" evidence="2">
    <location>
        <begin position="136"/>
        <end position="317"/>
    </location>
</feature>
<dbReference type="GO" id="GO:0006629">
    <property type="term" value="P:lipid metabolic process"/>
    <property type="evidence" value="ECO:0007669"/>
    <property type="project" value="UniProtKB-ARBA"/>
</dbReference>
<dbReference type="EMBL" id="JAAGAX010000006">
    <property type="protein sequence ID" value="KAF2312253.1"/>
    <property type="molecule type" value="Genomic_DNA"/>
</dbReference>
<sequence length="419" mass="47391">MKDKKLTVTGDVDPVHIVGKLRKLCHTEIVSVGPAKEPEKKKEEPKKQEPKKKEEPKKETKEKDDVAELVKAYKAYNPHMTTYYYARSVEEDPNACKTFEQDDVPPKYQSVALIIGVTGIVGSSLAEILPFADTPGRKHYMGSFESIGNIAPNEYPLHEDLPRLNVINFYYTLEDLLFDQVRKKEGLTWSIHRPGMIFGFSPFSLMNTLGTLCVYAAICKHQGLPLIFPGNHVAWDGYCDASDADLIAEHQIWAAVDPNAKNEAFNCSNGDVFKWKHLWNVLAEQFEIENYGMEEDGDKRLSLAEMMKDMGPIWDEIVKEKQLFPTRLEEVATWWLLDVVFQLEVSHLDTMNKSKEHGFVGLSSGKEQSVARSVNKLHGLGVTFFETPFMSVQFHDNSFAASSLNVIVTLEMQKPVKGS</sequence>
<name>A0A6A6MIQ9_HEVBR</name>
<protein>
    <recommendedName>
        <fullName evidence="2">PRISE-like Rossmann-fold domain-containing protein</fullName>
    </recommendedName>
</protein>
<reference evidence="3 4" key="1">
    <citation type="journal article" date="2020" name="Mol. Plant">
        <title>The Chromosome-Based Rubber Tree Genome Provides New Insights into Spurge Genome Evolution and Rubber Biosynthesis.</title>
        <authorList>
            <person name="Liu J."/>
            <person name="Shi C."/>
            <person name="Shi C.C."/>
            <person name="Li W."/>
            <person name="Zhang Q.J."/>
            <person name="Zhang Y."/>
            <person name="Li K."/>
            <person name="Lu H.F."/>
            <person name="Shi C."/>
            <person name="Zhu S.T."/>
            <person name="Xiao Z.Y."/>
            <person name="Nan H."/>
            <person name="Yue Y."/>
            <person name="Zhu X.G."/>
            <person name="Wu Y."/>
            <person name="Hong X.N."/>
            <person name="Fan G.Y."/>
            <person name="Tong Y."/>
            <person name="Zhang D."/>
            <person name="Mao C.L."/>
            <person name="Liu Y.L."/>
            <person name="Hao S.J."/>
            <person name="Liu W.Q."/>
            <person name="Lv M.Q."/>
            <person name="Zhang H.B."/>
            <person name="Liu Y."/>
            <person name="Hu-Tang G.R."/>
            <person name="Wang J.P."/>
            <person name="Wang J.H."/>
            <person name="Sun Y.H."/>
            <person name="Ni S.B."/>
            <person name="Chen W.B."/>
            <person name="Zhang X.C."/>
            <person name="Jiao Y.N."/>
            <person name="Eichler E.E."/>
            <person name="Li G.H."/>
            <person name="Liu X."/>
            <person name="Gao L.Z."/>
        </authorList>
    </citation>
    <scope>NUCLEOTIDE SEQUENCE [LARGE SCALE GENOMIC DNA]</scope>
    <source>
        <strain evidence="4">cv. GT1</strain>
        <tissue evidence="3">Leaf</tissue>
    </source>
</reference>
<feature type="compositionally biased region" description="Basic and acidic residues" evidence="1">
    <location>
        <begin position="36"/>
        <end position="64"/>
    </location>
</feature>
<dbReference type="SUPFAM" id="SSF51735">
    <property type="entry name" value="NAD(P)-binding Rossmann-fold domains"/>
    <property type="match status" value="1"/>
</dbReference>
<proteinExistence type="predicted"/>
<accession>A0A6A6MIQ9</accession>
<keyword evidence="4" id="KW-1185">Reference proteome</keyword>